<dbReference type="EMBL" id="CP005738">
    <property type="protein sequence ID" value="AHH13472.1"/>
    <property type="molecule type" value="Genomic_DNA"/>
</dbReference>
<evidence type="ECO:0000313" key="3">
    <source>
        <dbReference type="EMBL" id="AHH13478.1"/>
    </source>
</evidence>
<dbReference type="HOGENOM" id="CLU_3363657_0_0_12"/>
<keyword evidence="3" id="KW-0614">Plasmid</keyword>
<evidence type="ECO:0000313" key="4">
    <source>
        <dbReference type="EMBL" id="AHH13497.1"/>
    </source>
</evidence>
<geneLocation type="plasmid" evidence="3">
    <name>unnamed</name>
</geneLocation>
<dbReference type="AlphaFoldDB" id="W5T3L3"/>
<accession>W5T3L3</accession>
<dbReference type="EMBL" id="CP005738">
    <property type="protein sequence ID" value="AHH13478.1"/>
    <property type="molecule type" value="Genomic_DNA"/>
</dbReference>
<proteinExistence type="predicted"/>
<organism evidence="3">
    <name type="scientific">Borrelia hermsii YBT</name>
    <dbReference type="NCBI Taxonomy" id="1313295"/>
    <lineage>
        <taxon>Bacteria</taxon>
        <taxon>Pseudomonadati</taxon>
        <taxon>Spirochaetota</taxon>
        <taxon>Spirochaetia</taxon>
        <taxon>Spirochaetales</taxon>
        <taxon>Borreliaceae</taxon>
        <taxon>Borrelia</taxon>
    </lineage>
</organism>
<gene>
    <name evidence="1" type="ORF">BHO_0900082</name>
    <name evidence="2" type="ORF">BHO_0900089</name>
    <name evidence="3" type="ORF">BHO_0900095</name>
    <name evidence="4" type="ORF">BHO_0900103</name>
</gene>
<evidence type="ECO:0000313" key="1">
    <source>
        <dbReference type="EMBL" id="AHH13459.1"/>
    </source>
</evidence>
<sequence>MMRSNCNVRHDRGLNAILSLKDYYYREIKTKVKMT</sequence>
<dbReference type="EMBL" id="CP005740">
    <property type="protein sequence ID" value="AHH13497.1"/>
    <property type="molecule type" value="Genomic_DNA"/>
</dbReference>
<evidence type="ECO:0000313" key="2">
    <source>
        <dbReference type="EMBL" id="AHH13472.1"/>
    </source>
</evidence>
<name>W5T3L3_BORHE</name>
<protein>
    <submittedName>
        <fullName evidence="3">Transposase</fullName>
    </submittedName>
</protein>
<dbReference type="EMBL" id="CP005734">
    <property type="protein sequence ID" value="AHH13459.1"/>
    <property type="molecule type" value="Genomic_DNA"/>
</dbReference>
<reference evidence="3" key="1">
    <citation type="submission" date="2013-04" db="EMBL/GenBank/DDBJ databases">
        <title>Comparative Genomics of Relapsing Fever Spirochetes.</title>
        <authorList>
            <person name="Schwan T.G."/>
            <person name="Raffel S.J."/>
            <person name="Porcella S.F."/>
            <person name="Martens C.A."/>
            <person name="Bruno D.P."/>
            <person name="Ricklefs S.M."/>
            <person name="Barbian K.B."/>
        </authorList>
    </citation>
    <scope>NUCLEOTIDE SEQUENCE</scope>
    <source>
        <strain evidence="3">YBT</strain>
        <plasmid evidence="3">unnamed</plasmid>
    </source>
</reference>